<sequence length="60" mass="6371">MFAPQREATREIRHLSAPSSADTATPLAPTRSAASACPACKDQPPHARADTSSRAWHSTV</sequence>
<name>A0A2T3Z5N7_TRIA4</name>
<evidence type="ECO:0000313" key="2">
    <source>
        <dbReference type="EMBL" id="PTB40060.1"/>
    </source>
</evidence>
<gene>
    <name evidence="2" type="ORF">M441DRAFT_58897</name>
</gene>
<dbReference type="AlphaFoldDB" id="A0A2T3Z5N7"/>
<dbReference type="EMBL" id="KZ679263">
    <property type="protein sequence ID" value="PTB40060.1"/>
    <property type="molecule type" value="Genomic_DNA"/>
</dbReference>
<reference evidence="2 3" key="1">
    <citation type="submission" date="2016-07" db="EMBL/GenBank/DDBJ databases">
        <title>Multiple horizontal gene transfer events from other fungi enriched the ability of initially mycotrophic Trichoderma (Ascomycota) to feed on dead plant biomass.</title>
        <authorList>
            <consortium name="DOE Joint Genome Institute"/>
            <person name="Aerts A."/>
            <person name="Atanasova L."/>
            <person name="Chenthamara K."/>
            <person name="Zhang J."/>
            <person name="Grujic M."/>
            <person name="Henrissat B."/>
            <person name="Kuo A."/>
            <person name="Salamov A."/>
            <person name="Lipzen A."/>
            <person name="Labutti K."/>
            <person name="Barry K."/>
            <person name="Miao Y."/>
            <person name="Rahimi M.J."/>
            <person name="Shen Q."/>
            <person name="Grigoriev I.V."/>
            <person name="Kubicek C.P."/>
            <person name="Druzhinina I.S."/>
        </authorList>
    </citation>
    <scope>NUCLEOTIDE SEQUENCE [LARGE SCALE GENOMIC DNA]</scope>
    <source>
        <strain evidence="2 3">CBS 433.97</strain>
    </source>
</reference>
<dbReference type="Proteomes" id="UP000240493">
    <property type="component" value="Unassembled WGS sequence"/>
</dbReference>
<evidence type="ECO:0000256" key="1">
    <source>
        <dbReference type="SAM" id="MobiDB-lite"/>
    </source>
</evidence>
<accession>A0A2T3Z5N7</accession>
<feature type="region of interest" description="Disordered" evidence="1">
    <location>
        <begin position="1"/>
        <end position="60"/>
    </location>
</feature>
<keyword evidence="3" id="KW-1185">Reference proteome</keyword>
<protein>
    <submittedName>
        <fullName evidence="2">Uncharacterized protein</fullName>
    </submittedName>
</protein>
<proteinExistence type="predicted"/>
<evidence type="ECO:0000313" key="3">
    <source>
        <dbReference type="Proteomes" id="UP000240493"/>
    </source>
</evidence>
<organism evidence="2 3">
    <name type="scientific">Trichoderma asperellum (strain ATCC 204424 / CBS 433.97 / NBRC 101777)</name>
    <dbReference type="NCBI Taxonomy" id="1042311"/>
    <lineage>
        <taxon>Eukaryota</taxon>
        <taxon>Fungi</taxon>
        <taxon>Dikarya</taxon>
        <taxon>Ascomycota</taxon>
        <taxon>Pezizomycotina</taxon>
        <taxon>Sordariomycetes</taxon>
        <taxon>Hypocreomycetidae</taxon>
        <taxon>Hypocreales</taxon>
        <taxon>Hypocreaceae</taxon>
        <taxon>Trichoderma</taxon>
    </lineage>
</organism>